<evidence type="ECO:0000313" key="4">
    <source>
        <dbReference type="Proteomes" id="UP001151760"/>
    </source>
</evidence>
<protein>
    <submittedName>
        <fullName evidence="3">Reverse transcriptase domain-containing protein</fullName>
    </submittedName>
</protein>
<evidence type="ECO:0000259" key="2">
    <source>
        <dbReference type="Pfam" id="PF17919"/>
    </source>
</evidence>
<dbReference type="EMBL" id="BQNB010019406">
    <property type="protein sequence ID" value="GJT84967.1"/>
    <property type="molecule type" value="Genomic_DNA"/>
</dbReference>
<evidence type="ECO:0000313" key="3">
    <source>
        <dbReference type="EMBL" id="GJT84967.1"/>
    </source>
</evidence>
<dbReference type="SUPFAM" id="SSF56672">
    <property type="entry name" value="DNA/RNA polymerases"/>
    <property type="match status" value="1"/>
</dbReference>
<dbReference type="PANTHER" id="PTHR48475">
    <property type="entry name" value="RIBONUCLEASE H"/>
    <property type="match status" value="1"/>
</dbReference>
<keyword evidence="3" id="KW-0548">Nucleotidyltransferase</keyword>
<dbReference type="PANTHER" id="PTHR48475:SF1">
    <property type="entry name" value="RNASE H TYPE-1 DOMAIN-CONTAINING PROTEIN"/>
    <property type="match status" value="1"/>
</dbReference>
<keyword evidence="4" id="KW-1185">Reference proteome</keyword>
<feature type="region of interest" description="Disordered" evidence="1">
    <location>
        <begin position="16"/>
        <end position="44"/>
    </location>
</feature>
<reference evidence="3" key="1">
    <citation type="journal article" date="2022" name="Int. J. Mol. Sci.">
        <title>Draft Genome of Tanacetum Coccineum: Genomic Comparison of Closely Related Tanacetum-Family Plants.</title>
        <authorList>
            <person name="Yamashiro T."/>
            <person name="Shiraishi A."/>
            <person name="Nakayama K."/>
            <person name="Satake H."/>
        </authorList>
    </citation>
    <scope>NUCLEOTIDE SEQUENCE</scope>
</reference>
<proteinExistence type="predicted"/>
<keyword evidence="3" id="KW-0808">Transferase</keyword>
<feature type="compositionally biased region" description="Polar residues" evidence="1">
    <location>
        <begin position="23"/>
        <end position="41"/>
    </location>
</feature>
<feature type="domain" description="Reverse transcriptase/retrotransposon-derived protein RNase H-like" evidence="2">
    <location>
        <begin position="51"/>
        <end position="118"/>
    </location>
</feature>
<comment type="caution">
    <text evidence="3">The sequence shown here is derived from an EMBL/GenBank/DDBJ whole genome shotgun (WGS) entry which is preliminary data.</text>
</comment>
<sequence>MFGAVEGMFLGVHDTPKEKTVVPSKTRSSATTPPHENQRGQGLNGKLASPAFKQLKQHFSELPLLVAPKLKEELIVYLSASNGAISAVLMTERGTVQMPIYFVIRTLHGPELNYTPMEYLFNHWFLPLRGCGGRLQKWSVILGEHNITYRPWTSVKGQIIADFLVEKPNESPSDTPMVEVPQELWILFMDGSSCIDGSSAGLILIRLKKGT</sequence>
<accession>A0ABQ5HCL7</accession>
<organism evidence="3 4">
    <name type="scientific">Tanacetum coccineum</name>
    <dbReference type="NCBI Taxonomy" id="301880"/>
    <lineage>
        <taxon>Eukaryota</taxon>
        <taxon>Viridiplantae</taxon>
        <taxon>Streptophyta</taxon>
        <taxon>Embryophyta</taxon>
        <taxon>Tracheophyta</taxon>
        <taxon>Spermatophyta</taxon>
        <taxon>Magnoliopsida</taxon>
        <taxon>eudicotyledons</taxon>
        <taxon>Gunneridae</taxon>
        <taxon>Pentapetalae</taxon>
        <taxon>asterids</taxon>
        <taxon>campanulids</taxon>
        <taxon>Asterales</taxon>
        <taxon>Asteraceae</taxon>
        <taxon>Asteroideae</taxon>
        <taxon>Anthemideae</taxon>
        <taxon>Anthemidinae</taxon>
        <taxon>Tanacetum</taxon>
    </lineage>
</organism>
<dbReference type="Proteomes" id="UP001151760">
    <property type="component" value="Unassembled WGS sequence"/>
</dbReference>
<evidence type="ECO:0000256" key="1">
    <source>
        <dbReference type="SAM" id="MobiDB-lite"/>
    </source>
</evidence>
<name>A0ABQ5HCL7_9ASTR</name>
<dbReference type="Pfam" id="PF17919">
    <property type="entry name" value="RT_RNaseH_2"/>
    <property type="match status" value="1"/>
</dbReference>
<keyword evidence="3" id="KW-0695">RNA-directed DNA polymerase</keyword>
<dbReference type="GO" id="GO:0003964">
    <property type="term" value="F:RNA-directed DNA polymerase activity"/>
    <property type="evidence" value="ECO:0007669"/>
    <property type="project" value="UniProtKB-KW"/>
</dbReference>
<dbReference type="InterPro" id="IPR043502">
    <property type="entry name" value="DNA/RNA_pol_sf"/>
</dbReference>
<gene>
    <name evidence="3" type="ORF">Tco_1066684</name>
</gene>
<reference evidence="3" key="2">
    <citation type="submission" date="2022-01" db="EMBL/GenBank/DDBJ databases">
        <authorList>
            <person name="Yamashiro T."/>
            <person name="Shiraishi A."/>
            <person name="Satake H."/>
            <person name="Nakayama K."/>
        </authorList>
    </citation>
    <scope>NUCLEOTIDE SEQUENCE</scope>
</reference>
<dbReference type="InterPro" id="IPR041577">
    <property type="entry name" value="RT_RNaseH_2"/>
</dbReference>